<evidence type="ECO:0000313" key="1">
    <source>
        <dbReference type="EMBL" id="MDA7415196.1"/>
    </source>
</evidence>
<dbReference type="RefSeq" id="WP_271426457.1">
    <property type="nucleotide sequence ID" value="NZ_JAQIPB010000001.1"/>
</dbReference>
<reference evidence="1" key="1">
    <citation type="submission" date="2023-01" db="EMBL/GenBank/DDBJ databases">
        <title>Xenophilus mangrovi sp. nov., isolated from soil of Mangrove nature reserve.</title>
        <authorList>
            <person name="Xu S."/>
            <person name="Liu Z."/>
            <person name="Xu Y."/>
        </authorList>
    </citation>
    <scope>NUCLEOTIDE SEQUENCE</scope>
    <source>
        <strain evidence="1">YW8</strain>
    </source>
</reference>
<dbReference type="Proteomes" id="UP001212602">
    <property type="component" value="Unassembled WGS sequence"/>
</dbReference>
<comment type="caution">
    <text evidence="1">The sequence shown here is derived from an EMBL/GenBank/DDBJ whole genome shotgun (WGS) entry which is preliminary data.</text>
</comment>
<proteinExistence type="predicted"/>
<dbReference type="EMBL" id="JAQIPB010000001">
    <property type="protein sequence ID" value="MDA7415196.1"/>
    <property type="molecule type" value="Genomic_DNA"/>
</dbReference>
<keyword evidence="2" id="KW-1185">Reference proteome</keyword>
<accession>A0AAE3N6D7</accession>
<dbReference type="AlphaFoldDB" id="A0AAE3N6D7"/>
<organism evidence="1 2">
    <name type="scientific">Xenophilus arseniciresistens</name>
    <dbReference type="NCBI Taxonomy" id="1283306"/>
    <lineage>
        <taxon>Bacteria</taxon>
        <taxon>Pseudomonadati</taxon>
        <taxon>Pseudomonadota</taxon>
        <taxon>Betaproteobacteria</taxon>
        <taxon>Burkholderiales</taxon>
        <taxon>Comamonadaceae</taxon>
        <taxon>Xenophilus</taxon>
    </lineage>
</organism>
<evidence type="ECO:0000313" key="2">
    <source>
        <dbReference type="Proteomes" id="UP001212602"/>
    </source>
</evidence>
<gene>
    <name evidence="1" type="ORF">PGB34_02355</name>
</gene>
<protein>
    <submittedName>
        <fullName evidence="1">Uncharacterized protein</fullName>
    </submittedName>
</protein>
<name>A0AAE3N6D7_9BURK</name>
<sequence length="116" mass="12731">MTHSPVTGLDGRREAAAIFSPEEEKRFPPDGWQEIATRIAVTEALVEAWLWFRLHACAKQANADYAAATQEANPKKQSPAAASLRILNRRFSEYGIKPLLLTGYIDGLECAPACSS</sequence>